<accession>A0A2T0JZC9</accession>
<evidence type="ECO:0000313" key="2">
    <source>
        <dbReference type="Proteomes" id="UP000239415"/>
    </source>
</evidence>
<comment type="caution">
    <text evidence="1">The sequence shown here is derived from an EMBL/GenBank/DDBJ whole genome shotgun (WGS) entry which is preliminary data.</text>
</comment>
<dbReference type="AlphaFoldDB" id="A0A2T0JZC9"/>
<evidence type="ECO:0000313" key="1">
    <source>
        <dbReference type="EMBL" id="PRX14686.1"/>
    </source>
</evidence>
<name>A0A2T0JZC9_9ACTN</name>
<dbReference type="RefSeq" id="WP_203737564.1">
    <property type="nucleotide sequence ID" value="NZ_BOMO01000136.1"/>
</dbReference>
<sequence length="108" mass="12089">MPFETEVLGVPVGVRKVDLRSAGIVAICHRGRLRQAIGILDLPLPDSAPDGAHWIEANFVNDYQRGDLKADPAKWIERYFDAHLYLAYWGTRRITLRLPKAVLAPDGP</sequence>
<keyword evidence="2" id="KW-1185">Reference proteome</keyword>
<gene>
    <name evidence="1" type="ORF">CLV67_12370</name>
</gene>
<organism evidence="1 2">
    <name type="scientific">Actinoplanes italicus</name>
    <dbReference type="NCBI Taxonomy" id="113567"/>
    <lineage>
        <taxon>Bacteria</taxon>
        <taxon>Bacillati</taxon>
        <taxon>Actinomycetota</taxon>
        <taxon>Actinomycetes</taxon>
        <taxon>Micromonosporales</taxon>
        <taxon>Micromonosporaceae</taxon>
        <taxon>Actinoplanes</taxon>
    </lineage>
</organism>
<proteinExistence type="predicted"/>
<dbReference type="Proteomes" id="UP000239415">
    <property type="component" value="Unassembled WGS sequence"/>
</dbReference>
<dbReference type="EMBL" id="PVMZ01000023">
    <property type="protein sequence ID" value="PRX14686.1"/>
    <property type="molecule type" value="Genomic_DNA"/>
</dbReference>
<protein>
    <submittedName>
        <fullName evidence="1">Uncharacterized protein</fullName>
    </submittedName>
</protein>
<reference evidence="1 2" key="1">
    <citation type="submission" date="2018-03" db="EMBL/GenBank/DDBJ databases">
        <title>Genomic Encyclopedia of Archaeal and Bacterial Type Strains, Phase II (KMG-II): from individual species to whole genera.</title>
        <authorList>
            <person name="Goeker M."/>
        </authorList>
    </citation>
    <scope>NUCLEOTIDE SEQUENCE [LARGE SCALE GENOMIC DNA]</scope>
    <source>
        <strain evidence="1 2">DSM 43146</strain>
    </source>
</reference>